<organism evidence="1 2">
    <name type="scientific">Ambrosiozyma monospora</name>
    <name type="common">Yeast</name>
    <name type="synonym">Endomycopsis monosporus</name>
    <dbReference type="NCBI Taxonomy" id="43982"/>
    <lineage>
        <taxon>Eukaryota</taxon>
        <taxon>Fungi</taxon>
        <taxon>Dikarya</taxon>
        <taxon>Ascomycota</taxon>
        <taxon>Saccharomycotina</taxon>
        <taxon>Pichiomycetes</taxon>
        <taxon>Pichiales</taxon>
        <taxon>Pichiaceae</taxon>
        <taxon>Ambrosiozyma</taxon>
    </lineage>
</organism>
<proteinExistence type="predicted"/>
<sequence length="276" mass="31751">MSSETTHQQQAATAQHQPQNQPSQRHQQQQQLYPQLLSLVNTMQFAWFVGHFLTLFFGFLYFSTYYASHFKGGRLHYLYYNCAYGAIVESFAVIVFESIKSGMLDAGDLIMDDNIQYLTIAICFFWSFPVVSISLCPFLLFSFFHSTNYIAVNLLPLIGLGSHSESLSKFIKKNNDESMFIAAWFEVFTFLYMILKAVTWHEGFFYAALIYGIFIKLRYEKSIFTRTVFLKVEVAFDGVFAHPALPSFIKSSWISLKKGLKSFCNIISVNQSPKDD</sequence>
<protein>
    <submittedName>
        <fullName evidence="1">Unnamed protein product</fullName>
    </submittedName>
</protein>
<reference evidence="1" key="1">
    <citation type="submission" date="2023-04" db="EMBL/GenBank/DDBJ databases">
        <title>Ambrosiozyma monospora NBRC 10751.</title>
        <authorList>
            <person name="Ichikawa N."/>
            <person name="Sato H."/>
            <person name="Tonouchi N."/>
        </authorList>
    </citation>
    <scope>NUCLEOTIDE SEQUENCE</scope>
    <source>
        <strain evidence="1">NBRC 10751</strain>
    </source>
</reference>
<evidence type="ECO:0000313" key="2">
    <source>
        <dbReference type="Proteomes" id="UP001165064"/>
    </source>
</evidence>
<dbReference type="EMBL" id="BSXS01000332">
    <property type="protein sequence ID" value="GME72049.1"/>
    <property type="molecule type" value="Genomic_DNA"/>
</dbReference>
<name>A0ACB5SSZ7_AMBMO</name>
<keyword evidence="2" id="KW-1185">Reference proteome</keyword>
<evidence type="ECO:0000313" key="1">
    <source>
        <dbReference type="EMBL" id="GME72049.1"/>
    </source>
</evidence>
<dbReference type="Proteomes" id="UP001165064">
    <property type="component" value="Unassembled WGS sequence"/>
</dbReference>
<gene>
    <name evidence="1" type="ORF">Amon02_000082800</name>
</gene>
<accession>A0ACB5SSZ7</accession>
<comment type="caution">
    <text evidence="1">The sequence shown here is derived from an EMBL/GenBank/DDBJ whole genome shotgun (WGS) entry which is preliminary data.</text>
</comment>